<evidence type="ECO:0000313" key="2">
    <source>
        <dbReference type="Proteomes" id="UP000281028"/>
    </source>
</evidence>
<organism evidence="1 2">
    <name type="scientific">Chitinophaga solisilvae</name>
    <dbReference type="NCBI Taxonomy" id="1233460"/>
    <lineage>
        <taxon>Bacteria</taxon>
        <taxon>Pseudomonadati</taxon>
        <taxon>Bacteroidota</taxon>
        <taxon>Chitinophagia</taxon>
        <taxon>Chitinophagales</taxon>
        <taxon>Chitinophagaceae</taxon>
        <taxon>Chitinophaga</taxon>
    </lineage>
</organism>
<dbReference type="SMART" id="SM00554">
    <property type="entry name" value="FAS1"/>
    <property type="match status" value="1"/>
</dbReference>
<name>A0A3S1AYD6_9BACT</name>
<dbReference type="PROSITE" id="PS51257">
    <property type="entry name" value="PROKAR_LIPOPROTEIN"/>
    <property type="match status" value="1"/>
</dbReference>
<dbReference type="Pfam" id="PF02469">
    <property type="entry name" value="Fasciclin"/>
    <property type="match status" value="1"/>
</dbReference>
<accession>A0A3S1AYD6</accession>
<sequence>MMREYNKYLLCALVCVMAGCIKKEAMHTAPDSTAASLRSLMKSNFSFSMFYEVMMQTGTDSLLDNNAAGYTLMVPDNGAFARSGISRDSLRKIPAADLRRMVLYHILPGKTGSAAIPQAIGFSWNTLSNDRLFTSTTSADTNLYVNGITVIRKNIQAANGIIHALNNPLTVPAASVQDLLVQQGTYRCLIAGLKKFGLWDGLKTKKPVVIIAPTDEAFALHNWKADAVEQMDPAAFRKLVFGAYIISPAFFFLQDLKMAPVAGPFLQEESLYLVRNVVSVTEAEFKVVPTNYRDPEYSMRDIFFGKWFPVPFSRPGALAVNGIVHQVDQLPVIPDSTRIK</sequence>
<dbReference type="PANTHER" id="PTHR10900:SF77">
    <property type="entry name" value="FI19380P1"/>
    <property type="match status" value="1"/>
</dbReference>
<gene>
    <name evidence="1" type="ORF">ECE50_003595</name>
</gene>
<dbReference type="PANTHER" id="PTHR10900">
    <property type="entry name" value="PERIOSTIN-RELATED"/>
    <property type="match status" value="1"/>
</dbReference>
<proteinExistence type="predicted"/>
<dbReference type="InterPro" id="IPR000782">
    <property type="entry name" value="FAS1_domain"/>
</dbReference>
<dbReference type="InterPro" id="IPR036378">
    <property type="entry name" value="FAS1_dom_sf"/>
</dbReference>
<dbReference type="SUPFAM" id="SSF82153">
    <property type="entry name" value="FAS1 domain"/>
    <property type="match status" value="2"/>
</dbReference>
<dbReference type="InterPro" id="IPR050904">
    <property type="entry name" value="Adhesion/Biosynth-related"/>
</dbReference>
<evidence type="ECO:0000313" key="1">
    <source>
        <dbReference type="EMBL" id="NSL85900.1"/>
    </source>
</evidence>
<protein>
    <submittedName>
        <fullName evidence="1">Fasciclin domain-containing protein</fullName>
    </submittedName>
</protein>
<reference evidence="1" key="1">
    <citation type="submission" date="2020-05" db="EMBL/GenBank/DDBJ databases">
        <title>Chitinophaga laudate sp. nov., isolated from a tropical peat swamp.</title>
        <authorList>
            <person name="Goh C.B.S."/>
            <person name="Lee M.S."/>
            <person name="Parimannan S."/>
            <person name="Pasbakhsh P."/>
            <person name="Yule C.M."/>
            <person name="Rajandas H."/>
            <person name="Loke S."/>
            <person name="Croft L."/>
            <person name="Tan J.B.L."/>
        </authorList>
    </citation>
    <scope>NUCLEOTIDE SEQUENCE</scope>
    <source>
        <strain evidence="1">Mgbs1</strain>
    </source>
</reference>
<dbReference type="Gene3D" id="2.30.180.10">
    <property type="entry name" value="FAS1 domain"/>
    <property type="match status" value="2"/>
</dbReference>
<dbReference type="Proteomes" id="UP000281028">
    <property type="component" value="Unassembled WGS sequence"/>
</dbReference>
<dbReference type="EMBL" id="RIAR02000001">
    <property type="protein sequence ID" value="NSL85900.1"/>
    <property type="molecule type" value="Genomic_DNA"/>
</dbReference>
<dbReference type="AlphaFoldDB" id="A0A3S1AYD6"/>
<dbReference type="OrthoDB" id="1144324at2"/>
<dbReference type="PROSITE" id="PS50213">
    <property type="entry name" value="FAS1"/>
    <property type="match status" value="1"/>
</dbReference>
<comment type="caution">
    <text evidence="1">The sequence shown here is derived from an EMBL/GenBank/DDBJ whole genome shotgun (WGS) entry which is preliminary data.</text>
</comment>
<keyword evidence="2" id="KW-1185">Reference proteome</keyword>